<feature type="region of interest" description="Disordered" evidence="1">
    <location>
        <begin position="1"/>
        <end position="42"/>
    </location>
</feature>
<evidence type="ECO:0000256" key="1">
    <source>
        <dbReference type="SAM" id="MobiDB-lite"/>
    </source>
</evidence>
<protein>
    <submittedName>
        <fullName evidence="2">Uncharacterized protein</fullName>
    </submittedName>
</protein>
<gene>
    <name evidence="2" type="ORF">EDS130_LOCUS12397</name>
</gene>
<evidence type="ECO:0000313" key="3">
    <source>
        <dbReference type="Proteomes" id="UP000663852"/>
    </source>
</evidence>
<organism evidence="2 3">
    <name type="scientific">Adineta ricciae</name>
    <name type="common">Rotifer</name>
    <dbReference type="NCBI Taxonomy" id="249248"/>
    <lineage>
        <taxon>Eukaryota</taxon>
        <taxon>Metazoa</taxon>
        <taxon>Spiralia</taxon>
        <taxon>Gnathifera</taxon>
        <taxon>Rotifera</taxon>
        <taxon>Eurotatoria</taxon>
        <taxon>Bdelloidea</taxon>
        <taxon>Adinetida</taxon>
        <taxon>Adinetidae</taxon>
        <taxon>Adineta</taxon>
    </lineage>
</organism>
<name>A0A814D7Z6_ADIRI</name>
<proteinExistence type="predicted"/>
<feature type="compositionally biased region" description="Polar residues" evidence="1">
    <location>
        <begin position="1"/>
        <end position="10"/>
    </location>
</feature>
<comment type="caution">
    <text evidence="2">The sequence shown here is derived from an EMBL/GenBank/DDBJ whole genome shotgun (WGS) entry which is preliminary data.</text>
</comment>
<dbReference type="EMBL" id="CAJNOJ010000047">
    <property type="protein sequence ID" value="CAF0952111.1"/>
    <property type="molecule type" value="Genomic_DNA"/>
</dbReference>
<sequence>MSSNDATTEESSAHDVEDASSLCRSSGTSPEDELPMSHPQYTSSITTTSSCIITSQLSTSFRTDDASNDVRLPKLCRNDRPGTLSITFGYRLSLPNCDKLAFNDPMDVIDHFIQNRLKHGLDMGINEECLIHLTKVGKTFSNEESFEHYVYDYIEVQFPGQHIRCWIRPSDKIRSDSWKRNWIGIRLEKFRRLLQVL</sequence>
<accession>A0A814D7Z6</accession>
<reference evidence="2" key="1">
    <citation type="submission" date="2021-02" db="EMBL/GenBank/DDBJ databases">
        <authorList>
            <person name="Nowell W R."/>
        </authorList>
    </citation>
    <scope>NUCLEOTIDE SEQUENCE</scope>
</reference>
<dbReference type="AlphaFoldDB" id="A0A814D7Z6"/>
<dbReference type="Proteomes" id="UP000663852">
    <property type="component" value="Unassembled WGS sequence"/>
</dbReference>
<evidence type="ECO:0000313" key="2">
    <source>
        <dbReference type="EMBL" id="CAF0952111.1"/>
    </source>
</evidence>